<accession>A0A9D4I226</accession>
<organism evidence="1 2">
    <name type="scientific">Dreissena polymorpha</name>
    <name type="common">Zebra mussel</name>
    <name type="synonym">Mytilus polymorpha</name>
    <dbReference type="NCBI Taxonomy" id="45954"/>
    <lineage>
        <taxon>Eukaryota</taxon>
        <taxon>Metazoa</taxon>
        <taxon>Spiralia</taxon>
        <taxon>Lophotrochozoa</taxon>
        <taxon>Mollusca</taxon>
        <taxon>Bivalvia</taxon>
        <taxon>Autobranchia</taxon>
        <taxon>Heteroconchia</taxon>
        <taxon>Euheterodonta</taxon>
        <taxon>Imparidentia</taxon>
        <taxon>Neoheterodontei</taxon>
        <taxon>Myida</taxon>
        <taxon>Dreissenoidea</taxon>
        <taxon>Dreissenidae</taxon>
        <taxon>Dreissena</taxon>
    </lineage>
</organism>
<evidence type="ECO:0000313" key="2">
    <source>
        <dbReference type="Proteomes" id="UP000828390"/>
    </source>
</evidence>
<dbReference type="AlphaFoldDB" id="A0A9D4I226"/>
<name>A0A9D4I226_DREPO</name>
<sequence>MSVAYILYEIRRTAWWRQDVVVSRRGGVKTWWRQDVMASRRGGVKTLLRQDVVTLKRSLVDHG</sequence>
<reference evidence="1" key="2">
    <citation type="submission" date="2020-11" db="EMBL/GenBank/DDBJ databases">
        <authorList>
            <person name="McCartney M.A."/>
            <person name="Auch B."/>
            <person name="Kono T."/>
            <person name="Mallez S."/>
            <person name="Becker A."/>
            <person name="Gohl D.M."/>
            <person name="Silverstein K.A.T."/>
            <person name="Koren S."/>
            <person name="Bechman K.B."/>
            <person name="Herman A."/>
            <person name="Abrahante J.E."/>
            <person name="Garbe J."/>
        </authorList>
    </citation>
    <scope>NUCLEOTIDE SEQUENCE</scope>
    <source>
        <strain evidence="1">Duluth1</strain>
        <tissue evidence="1">Whole animal</tissue>
    </source>
</reference>
<proteinExistence type="predicted"/>
<evidence type="ECO:0000313" key="1">
    <source>
        <dbReference type="EMBL" id="KAH3739571.1"/>
    </source>
</evidence>
<protein>
    <submittedName>
        <fullName evidence="1">Uncharacterized protein</fullName>
    </submittedName>
</protein>
<comment type="caution">
    <text evidence="1">The sequence shown here is derived from an EMBL/GenBank/DDBJ whole genome shotgun (WGS) entry which is preliminary data.</text>
</comment>
<dbReference type="EMBL" id="JAIWYP010000011">
    <property type="protein sequence ID" value="KAH3739571.1"/>
    <property type="molecule type" value="Genomic_DNA"/>
</dbReference>
<keyword evidence="2" id="KW-1185">Reference proteome</keyword>
<dbReference type="Proteomes" id="UP000828390">
    <property type="component" value="Unassembled WGS sequence"/>
</dbReference>
<reference evidence="1" key="1">
    <citation type="journal article" date="2019" name="bioRxiv">
        <title>The Genome of the Zebra Mussel, Dreissena polymorpha: A Resource for Invasive Species Research.</title>
        <authorList>
            <person name="McCartney M.A."/>
            <person name="Auch B."/>
            <person name="Kono T."/>
            <person name="Mallez S."/>
            <person name="Zhang Y."/>
            <person name="Obille A."/>
            <person name="Becker A."/>
            <person name="Abrahante J.E."/>
            <person name="Garbe J."/>
            <person name="Badalamenti J.P."/>
            <person name="Herman A."/>
            <person name="Mangelson H."/>
            <person name="Liachko I."/>
            <person name="Sullivan S."/>
            <person name="Sone E.D."/>
            <person name="Koren S."/>
            <person name="Silverstein K.A.T."/>
            <person name="Beckman K.B."/>
            <person name="Gohl D.M."/>
        </authorList>
    </citation>
    <scope>NUCLEOTIDE SEQUENCE</scope>
    <source>
        <strain evidence="1">Duluth1</strain>
        <tissue evidence="1">Whole animal</tissue>
    </source>
</reference>
<gene>
    <name evidence="1" type="ORF">DPMN_046225</name>
</gene>